<gene>
    <name evidence="1" type="ORF">BLA60_17575</name>
</gene>
<keyword evidence="2" id="KW-1185">Reference proteome</keyword>
<sequence length="60" mass="6754">MWLDVTTDHHIKGDTDGFRNRPRIMISGEDSDINLEFEPTALRAFIRVAQELAHGTVTTG</sequence>
<reference evidence="1 2" key="1">
    <citation type="submission" date="2016-12" db="EMBL/GenBank/DDBJ databases">
        <title>The draft genome sequence of Actinophytocola xinjiangensis.</title>
        <authorList>
            <person name="Wang W."/>
            <person name="Yuan L."/>
        </authorList>
    </citation>
    <scope>NUCLEOTIDE SEQUENCE [LARGE SCALE GENOMIC DNA]</scope>
    <source>
        <strain evidence="1 2">CGMCC 4.4663</strain>
    </source>
</reference>
<accession>A0A7Z0WMN1</accession>
<dbReference type="EMBL" id="MSIF01000007">
    <property type="protein sequence ID" value="OLF10244.1"/>
    <property type="molecule type" value="Genomic_DNA"/>
</dbReference>
<name>A0A7Z0WMN1_9PSEU</name>
<evidence type="ECO:0000313" key="2">
    <source>
        <dbReference type="Proteomes" id="UP000185696"/>
    </source>
</evidence>
<evidence type="ECO:0000313" key="1">
    <source>
        <dbReference type="EMBL" id="OLF10244.1"/>
    </source>
</evidence>
<organism evidence="1 2">
    <name type="scientific">Actinophytocola xinjiangensis</name>
    <dbReference type="NCBI Taxonomy" id="485602"/>
    <lineage>
        <taxon>Bacteria</taxon>
        <taxon>Bacillati</taxon>
        <taxon>Actinomycetota</taxon>
        <taxon>Actinomycetes</taxon>
        <taxon>Pseudonocardiales</taxon>
        <taxon>Pseudonocardiaceae</taxon>
    </lineage>
</organism>
<dbReference type="Proteomes" id="UP000185696">
    <property type="component" value="Unassembled WGS sequence"/>
</dbReference>
<proteinExistence type="predicted"/>
<dbReference type="AlphaFoldDB" id="A0A7Z0WMN1"/>
<protein>
    <submittedName>
        <fullName evidence="1">Uncharacterized protein</fullName>
    </submittedName>
</protein>
<comment type="caution">
    <text evidence="1">The sequence shown here is derived from an EMBL/GenBank/DDBJ whole genome shotgun (WGS) entry which is preliminary data.</text>
</comment>